<dbReference type="Proteomes" id="UP000033934">
    <property type="component" value="Unassembled WGS sequence"/>
</dbReference>
<feature type="domain" description="DUF4325" evidence="1">
    <location>
        <begin position="37"/>
        <end position="60"/>
    </location>
</feature>
<dbReference type="AlphaFoldDB" id="A0A0G0PM28"/>
<gene>
    <name evidence="2" type="ORF">UT11_C0007G0013</name>
</gene>
<organism evidence="2 3">
    <name type="scientific">Berkelbacteria bacterium GW2011_GWA2_38_9</name>
    <dbReference type="NCBI Taxonomy" id="1618334"/>
    <lineage>
        <taxon>Bacteria</taxon>
        <taxon>Candidatus Berkelbacteria</taxon>
    </lineage>
</organism>
<evidence type="ECO:0000259" key="1">
    <source>
        <dbReference type="Pfam" id="PF14213"/>
    </source>
</evidence>
<dbReference type="InterPro" id="IPR025474">
    <property type="entry name" value="DUF4325"/>
</dbReference>
<accession>A0A0G0PM28</accession>
<dbReference type="EMBL" id="LBVO01000007">
    <property type="protein sequence ID" value="KKQ90371.1"/>
    <property type="molecule type" value="Genomic_DNA"/>
</dbReference>
<evidence type="ECO:0000313" key="2">
    <source>
        <dbReference type="EMBL" id="KKQ90371.1"/>
    </source>
</evidence>
<sequence length="93" mass="10750">MTVTYKIQQFTKTSKQLSTRVLADTIADKIKSDQDSVDFTDVEMISSAFADELVFKLKEKDVNFHKVVLNPNQDVRTIFQIVNKRRSKLLKVN</sequence>
<protein>
    <recommendedName>
        <fullName evidence="1">DUF4325 domain-containing protein</fullName>
    </recommendedName>
</protein>
<proteinExistence type="predicted"/>
<name>A0A0G0PM28_9BACT</name>
<reference evidence="2 3" key="1">
    <citation type="journal article" date="2015" name="Nature">
        <title>rRNA introns, odd ribosomes, and small enigmatic genomes across a large radiation of phyla.</title>
        <authorList>
            <person name="Brown C.T."/>
            <person name="Hug L.A."/>
            <person name="Thomas B.C."/>
            <person name="Sharon I."/>
            <person name="Castelle C.J."/>
            <person name="Singh A."/>
            <person name="Wilkins M.J."/>
            <person name="Williams K.H."/>
            <person name="Banfield J.F."/>
        </authorList>
    </citation>
    <scope>NUCLEOTIDE SEQUENCE [LARGE SCALE GENOMIC DNA]</scope>
</reference>
<evidence type="ECO:0000313" key="3">
    <source>
        <dbReference type="Proteomes" id="UP000033934"/>
    </source>
</evidence>
<dbReference type="Pfam" id="PF14213">
    <property type="entry name" value="DUF4325"/>
    <property type="match status" value="1"/>
</dbReference>
<comment type="caution">
    <text evidence="2">The sequence shown here is derived from an EMBL/GenBank/DDBJ whole genome shotgun (WGS) entry which is preliminary data.</text>
</comment>